<dbReference type="InterPro" id="IPR051677">
    <property type="entry name" value="AfsR-DnrI-RedD_regulator"/>
</dbReference>
<evidence type="ECO:0000256" key="3">
    <source>
        <dbReference type="ARBA" id="ARBA00023125"/>
    </source>
</evidence>
<keyword evidence="3 5" id="KW-0238">DNA-binding</keyword>
<sequence>MSVPEGRLRTLFSTLALRAGRPVPLSEIEERLWDGEPPPGARTTIRGYIKRLRRVLDVPAEPSVISSGRHGYRLEVDPDHIDLHRFRALLARSNSAEVDEEVRLLREALALWRGPALCDVTSESLHREVVPALCELYLDAVSRRIEFDLRRGRAETVVAELRHLVGENPLQEVFWAQLIRALHEAGRPAEALVMYEKCRETLADALGIDPGRRLRELHQRILLDEPLAPMARACR</sequence>
<evidence type="ECO:0000259" key="6">
    <source>
        <dbReference type="PROSITE" id="PS51755"/>
    </source>
</evidence>
<protein>
    <submittedName>
        <fullName evidence="7">DNA-binding transcriptional activator of the SARP family</fullName>
    </submittedName>
</protein>
<dbReference type="SMART" id="SM01043">
    <property type="entry name" value="BTAD"/>
    <property type="match status" value="1"/>
</dbReference>
<keyword evidence="2" id="KW-0805">Transcription regulation</keyword>
<evidence type="ECO:0000313" key="8">
    <source>
        <dbReference type="Proteomes" id="UP000199515"/>
    </source>
</evidence>
<evidence type="ECO:0000256" key="2">
    <source>
        <dbReference type="ARBA" id="ARBA00023015"/>
    </source>
</evidence>
<evidence type="ECO:0000313" key="7">
    <source>
        <dbReference type="EMBL" id="SDZ36407.1"/>
    </source>
</evidence>
<dbReference type="InterPro" id="IPR036388">
    <property type="entry name" value="WH-like_DNA-bd_sf"/>
</dbReference>
<proteinExistence type="inferred from homology"/>
<reference evidence="7 8" key="1">
    <citation type="submission" date="2016-10" db="EMBL/GenBank/DDBJ databases">
        <authorList>
            <person name="de Groot N.N."/>
        </authorList>
    </citation>
    <scope>NUCLEOTIDE SEQUENCE [LARGE SCALE GENOMIC DNA]</scope>
    <source>
        <strain evidence="7 8">CPCC 202699</strain>
    </source>
</reference>
<comment type="similarity">
    <text evidence="1">Belongs to the AfsR/DnrI/RedD regulatory family.</text>
</comment>
<dbReference type="PANTHER" id="PTHR35807:SF1">
    <property type="entry name" value="TRANSCRIPTIONAL REGULATOR REDD"/>
    <property type="match status" value="1"/>
</dbReference>
<dbReference type="Gene3D" id="1.25.40.10">
    <property type="entry name" value="Tetratricopeptide repeat domain"/>
    <property type="match status" value="1"/>
</dbReference>
<dbReference type="STRING" id="589385.SAMN05421504_113169"/>
<dbReference type="GO" id="GO:0006355">
    <property type="term" value="P:regulation of DNA-templated transcription"/>
    <property type="evidence" value="ECO:0007669"/>
    <property type="project" value="InterPro"/>
</dbReference>
<dbReference type="GO" id="GO:0003677">
    <property type="term" value="F:DNA binding"/>
    <property type="evidence" value="ECO:0007669"/>
    <property type="project" value="UniProtKB-UniRule"/>
</dbReference>
<dbReference type="SUPFAM" id="SSF48452">
    <property type="entry name" value="TPR-like"/>
    <property type="match status" value="1"/>
</dbReference>
<dbReference type="PANTHER" id="PTHR35807">
    <property type="entry name" value="TRANSCRIPTIONAL REGULATOR REDD-RELATED"/>
    <property type="match status" value="1"/>
</dbReference>
<dbReference type="SMART" id="SM00862">
    <property type="entry name" value="Trans_reg_C"/>
    <property type="match status" value="1"/>
</dbReference>
<name>A0A1H3SF88_9PSEU</name>
<accession>A0A1H3SF88</accession>
<dbReference type="GO" id="GO:0000160">
    <property type="term" value="P:phosphorelay signal transduction system"/>
    <property type="evidence" value="ECO:0007669"/>
    <property type="project" value="InterPro"/>
</dbReference>
<dbReference type="Gene3D" id="1.10.10.10">
    <property type="entry name" value="Winged helix-like DNA-binding domain superfamily/Winged helix DNA-binding domain"/>
    <property type="match status" value="1"/>
</dbReference>
<dbReference type="PROSITE" id="PS51755">
    <property type="entry name" value="OMPR_PHOB"/>
    <property type="match status" value="1"/>
</dbReference>
<keyword evidence="4" id="KW-0804">Transcription</keyword>
<dbReference type="Pfam" id="PF00486">
    <property type="entry name" value="Trans_reg_C"/>
    <property type="match status" value="1"/>
</dbReference>
<gene>
    <name evidence="7" type="ORF">SAMN05421504_113169</name>
</gene>
<dbReference type="SUPFAM" id="SSF46894">
    <property type="entry name" value="C-terminal effector domain of the bipartite response regulators"/>
    <property type="match status" value="1"/>
</dbReference>
<evidence type="ECO:0000256" key="1">
    <source>
        <dbReference type="ARBA" id="ARBA00005820"/>
    </source>
</evidence>
<organism evidence="7 8">
    <name type="scientific">Amycolatopsis xylanica</name>
    <dbReference type="NCBI Taxonomy" id="589385"/>
    <lineage>
        <taxon>Bacteria</taxon>
        <taxon>Bacillati</taxon>
        <taxon>Actinomycetota</taxon>
        <taxon>Actinomycetes</taxon>
        <taxon>Pseudonocardiales</taxon>
        <taxon>Pseudonocardiaceae</taxon>
        <taxon>Amycolatopsis</taxon>
    </lineage>
</organism>
<dbReference type="Proteomes" id="UP000199515">
    <property type="component" value="Unassembled WGS sequence"/>
</dbReference>
<dbReference type="AlphaFoldDB" id="A0A1H3SF88"/>
<dbReference type="InterPro" id="IPR005158">
    <property type="entry name" value="BTAD"/>
</dbReference>
<evidence type="ECO:0000256" key="5">
    <source>
        <dbReference type="PROSITE-ProRule" id="PRU01091"/>
    </source>
</evidence>
<dbReference type="EMBL" id="FNON01000013">
    <property type="protein sequence ID" value="SDZ36407.1"/>
    <property type="molecule type" value="Genomic_DNA"/>
</dbReference>
<keyword evidence="8" id="KW-1185">Reference proteome</keyword>
<dbReference type="InterPro" id="IPR016032">
    <property type="entry name" value="Sig_transdc_resp-reg_C-effctor"/>
</dbReference>
<dbReference type="CDD" id="cd15831">
    <property type="entry name" value="BTAD"/>
    <property type="match status" value="1"/>
</dbReference>
<dbReference type="InterPro" id="IPR001867">
    <property type="entry name" value="OmpR/PhoB-type_DNA-bd"/>
</dbReference>
<feature type="domain" description="OmpR/PhoB-type" evidence="6">
    <location>
        <begin position="1"/>
        <end position="76"/>
    </location>
</feature>
<dbReference type="Pfam" id="PF03704">
    <property type="entry name" value="BTAD"/>
    <property type="match status" value="1"/>
</dbReference>
<feature type="DNA-binding region" description="OmpR/PhoB-type" evidence="5">
    <location>
        <begin position="1"/>
        <end position="76"/>
    </location>
</feature>
<evidence type="ECO:0000256" key="4">
    <source>
        <dbReference type="ARBA" id="ARBA00023163"/>
    </source>
</evidence>
<dbReference type="InterPro" id="IPR011990">
    <property type="entry name" value="TPR-like_helical_dom_sf"/>
</dbReference>